<dbReference type="PANTHER" id="PTHR42927">
    <property type="entry name" value="HELICASE SUPERFAMILY 1 AND 2 DOMAIN-CONTAINING PROTEIN"/>
    <property type="match status" value="1"/>
</dbReference>
<keyword evidence="2" id="KW-0255">Endonuclease</keyword>
<reference evidence="2 3" key="1">
    <citation type="submission" date="2020-11" db="EMBL/GenBank/DDBJ databases">
        <title>Hymenobacter sp.</title>
        <authorList>
            <person name="Kim M.K."/>
        </authorList>
    </citation>
    <scope>NUCLEOTIDE SEQUENCE [LARGE SCALE GENOMIC DNA]</scope>
    <source>
        <strain evidence="2 3">BT594</strain>
    </source>
</reference>
<keyword evidence="3" id="KW-1185">Reference proteome</keyword>
<proteinExistence type="predicted"/>
<evidence type="ECO:0000259" key="1">
    <source>
        <dbReference type="PROSITE" id="PS51192"/>
    </source>
</evidence>
<dbReference type="PROSITE" id="PS51192">
    <property type="entry name" value="HELICASE_ATP_BIND_1"/>
    <property type="match status" value="1"/>
</dbReference>
<dbReference type="Proteomes" id="UP000601099">
    <property type="component" value="Unassembled WGS sequence"/>
</dbReference>
<dbReference type="InterPro" id="IPR055180">
    <property type="entry name" value="HsdR_RecA-like_helicase_dom_2"/>
</dbReference>
<keyword evidence="2" id="KW-0378">Hydrolase</keyword>
<organism evidence="2 3">
    <name type="scientific">Hymenobacter guriensis</name>
    <dbReference type="NCBI Taxonomy" id="2793065"/>
    <lineage>
        <taxon>Bacteria</taxon>
        <taxon>Pseudomonadati</taxon>
        <taxon>Bacteroidota</taxon>
        <taxon>Cytophagia</taxon>
        <taxon>Cytophagales</taxon>
        <taxon>Hymenobacteraceae</taxon>
        <taxon>Hymenobacter</taxon>
    </lineage>
</organism>
<keyword evidence="2" id="KW-0540">Nuclease</keyword>
<sequence>MKPTDTSEKGLETIVVESLRDESHYLIGASSDYDKALALDLPKLWAFLLATQQATVDMLRLEVPSERQKFLERLRGEVTKRGVVDVLRQGIKHGPASVALYYATPTAGNAEAAKLHQQNVFSVTRQLFYSSQHHNSVDVVLFLNGLPLLTMELKNSLTKQTVADAVTQYQENRDPRELLFQPGRCLVHLAVDDQQVKFCAALAGKASWFLPFNKGYQQGAGNPPNPEGLKTDYLWRAVLTKASVANLVENYVAVLESTTEQGKKQRQPIFPRYHQLEVVRALLADVLARGVGKRYLIQHSAGSGKSNSLAWLAHQLVGLQEAGSPAAVFDSVVVVTDRRNLDKQIRNTIRGFAQVGSVVGHAERSGDLRAFLQAGKKIIITTVQKFPFILDDISGELQGRRFALLIDEAHSSQGGRTAAKMNMALTGTEDEEEEETTEDKIVALMESRKMLPNASYFAFTATPKGRTLEIFGEPYPDGEHTKFRPFHTYAMKQAIQEGFILDVLRNYTCVAGYYRLLKRVEHDPEYDEQKAAKKLRQYVEGHDRAIRRKAEIMVDHFHEQVQHKIGKQARAMVVCNGIARAVEYYHAIQTYLRERGSPYQALVAFSGELAYGDKNVSEETLNGFASGDIETEFRTGDRRFLVVADKFQTGYDEPLLHTMYVDKPLAGIKAVQTLSRLNRAHPKKHDTSVLDFFNDQATIEAAFATYYQTTVLGGATDPNKLHDLQSALDGADVYDEADVEAVVALLLAGAPRPQLDVLLDVCVARYQAHLDEAGQVQFKGGAKSFVRTYEFLGTILPYHYAPWEKRSIFLNLLLPKLPSPQDDDLALGILEAIDMDSYRAELQAAQAITLVEQDAEIAPVELGQSGFVAEPEMSLLSTIVSQFNTLFGNISWQDKDKVVQIITHELPAKVAANKAYQNAMANSDEQNARIEHDKALQEAVLSFLKDHTELFKQFSGNPSFKHWLTGESFRQTYLPPGQ</sequence>
<gene>
    <name evidence="2" type="ORF">I5L79_15660</name>
</gene>
<dbReference type="GO" id="GO:0004519">
    <property type="term" value="F:endonuclease activity"/>
    <property type="evidence" value="ECO:0007669"/>
    <property type="project" value="UniProtKB-KW"/>
</dbReference>
<dbReference type="Pfam" id="PF18766">
    <property type="entry name" value="SWI2_SNF2"/>
    <property type="match status" value="1"/>
</dbReference>
<accession>A0ABS0L4C9</accession>
<evidence type="ECO:0000313" key="2">
    <source>
        <dbReference type="EMBL" id="MBG8554990.1"/>
    </source>
</evidence>
<dbReference type="InterPro" id="IPR027417">
    <property type="entry name" value="P-loop_NTPase"/>
</dbReference>
<dbReference type="EMBL" id="JADWYK010000010">
    <property type="protein sequence ID" value="MBG8554990.1"/>
    <property type="molecule type" value="Genomic_DNA"/>
</dbReference>
<evidence type="ECO:0000313" key="3">
    <source>
        <dbReference type="Proteomes" id="UP000601099"/>
    </source>
</evidence>
<protein>
    <submittedName>
        <fullName evidence="2">Type I restriction endonuclease subunit R</fullName>
    </submittedName>
</protein>
<dbReference type="CDD" id="cd22332">
    <property type="entry name" value="HsdR_N"/>
    <property type="match status" value="1"/>
</dbReference>
<dbReference type="SUPFAM" id="SSF52540">
    <property type="entry name" value="P-loop containing nucleoside triphosphate hydrolases"/>
    <property type="match status" value="2"/>
</dbReference>
<dbReference type="InterPro" id="IPR040980">
    <property type="entry name" value="SWI2_SNF2"/>
</dbReference>
<dbReference type="InterPro" id="IPR014001">
    <property type="entry name" value="Helicase_ATP-bd"/>
</dbReference>
<dbReference type="SMART" id="SM00487">
    <property type="entry name" value="DEXDc"/>
    <property type="match status" value="1"/>
</dbReference>
<dbReference type="Pfam" id="PF04313">
    <property type="entry name" value="HSDR_N"/>
    <property type="match status" value="1"/>
</dbReference>
<dbReference type="PANTHER" id="PTHR42927:SF1">
    <property type="entry name" value="HELICASE SUPERFAMILY 1 AND 2 DOMAIN-CONTAINING PROTEIN"/>
    <property type="match status" value="1"/>
</dbReference>
<dbReference type="RefSeq" id="WP_196956012.1">
    <property type="nucleotide sequence ID" value="NZ_JADWYK010000010.1"/>
</dbReference>
<comment type="caution">
    <text evidence="2">The sequence shown here is derived from an EMBL/GenBank/DDBJ whole genome shotgun (WGS) entry which is preliminary data.</text>
</comment>
<dbReference type="Pfam" id="PF22679">
    <property type="entry name" value="T1R_D3-like"/>
    <property type="match status" value="1"/>
</dbReference>
<name>A0ABS0L4C9_9BACT</name>
<dbReference type="InterPro" id="IPR007409">
    <property type="entry name" value="Restrct_endonuc_type1_HsdR_N"/>
</dbReference>
<dbReference type="Gene3D" id="3.40.50.300">
    <property type="entry name" value="P-loop containing nucleotide triphosphate hydrolases"/>
    <property type="match status" value="3"/>
</dbReference>
<feature type="domain" description="Helicase ATP-binding" evidence="1">
    <location>
        <begin position="286"/>
        <end position="481"/>
    </location>
</feature>
<dbReference type="Gene3D" id="3.90.1570.50">
    <property type="match status" value="1"/>
</dbReference>